<evidence type="ECO:0000313" key="7">
    <source>
        <dbReference type="EMBL" id="KAL2918145.1"/>
    </source>
</evidence>
<dbReference type="InterPro" id="IPR028146">
    <property type="entry name" value="PRKCSH_N"/>
</dbReference>
<keyword evidence="8" id="KW-1185">Reference proteome</keyword>
<accession>A0ABR4NF39</accession>
<reference evidence="7 8" key="1">
    <citation type="submission" date="2023-09" db="EMBL/GenBank/DDBJ databases">
        <title>Pangenome analysis of Batrachochytrium dendrobatidis and related Chytrids.</title>
        <authorList>
            <person name="Yacoub M.N."/>
            <person name="Stajich J.E."/>
            <person name="James T.Y."/>
        </authorList>
    </citation>
    <scope>NUCLEOTIDE SEQUENCE [LARGE SCALE GENOMIC DNA]</scope>
    <source>
        <strain evidence="7 8">JEL0888</strain>
    </source>
</reference>
<evidence type="ECO:0000259" key="6">
    <source>
        <dbReference type="PROSITE" id="PS51914"/>
    </source>
</evidence>
<dbReference type="PANTHER" id="PTHR12630">
    <property type="entry name" value="N-LINKED OLIGOSACCHARIDE PROCESSING"/>
    <property type="match status" value="1"/>
</dbReference>
<evidence type="ECO:0000256" key="4">
    <source>
        <dbReference type="ARBA" id="ARBA00023157"/>
    </source>
</evidence>
<dbReference type="InterPro" id="IPR009011">
    <property type="entry name" value="Man6P_isomerase_rcpt-bd_dom_sf"/>
</dbReference>
<sequence>MRHHAALLLLQAVAATDIGLRGVNPADVARFRPAGSSDSFVCFDRSATISFASVNDDFCDCADGSDEPGTSACENSRFYCVNQGHVGQFLPSSRVNDGVCDPECCDGSDEYASGAKCVNTCAAAAAAFKKQRDEAEALLREGGRRKKQLIERARSQGAGRKDEIDMLDLKITALEARLDYYNEAKAKAAEYEKRAKAASGKSGRCSERLAELHEIRQSLRSAASSLQGKYNALASAIRDIDLPAEGPVDAGQVRAAHAVLDSNSLTLDESRNFYADDYSDAPDEEDDGVVAKKDPCNEDDAPFVACVFYSLYDVGAYFVHGAMAPFYWDGWGKLARMFHEWNDPEALLQNPQKAQELAAKVEGELSVARDRLKDLKELDSKDMGPAREWETLFKKCFQFQDPEYKYEMCLFDSIKQTPKSGFGDVSLGSFSRWGNRAGSNLAADTKYASMMFENGQGCWNGPARSVEVVFQCGLDTKILTVSEPNKCEYRIEAMSPAVCPTPAEEPAKGSAASEL</sequence>
<evidence type="ECO:0000256" key="3">
    <source>
        <dbReference type="ARBA" id="ARBA00022824"/>
    </source>
</evidence>
<dbReference type="Pfam" id="PF13015">
    <property type="entry name" value="PRKCSH_1"/>
    <property type="match status" value="1"/>
</dbReference>
<organism evidence="7 8">
    <name type="scientific">Polyrhizophydium stewartii</name>
    <dbReference type="NCBI Taxonomy" id="2732419"/>
    <lineage>
        <taxon>Eukaryota</taxon>
        <taxon>Fungi</taxon>
        <taxon>Fungi incertae sedis</taxon>
        <taxon>Chytridiomycota</taxon>
        <taxon>Chytridiomycota incertae sedis</taxon>
        <taxon>Chytridiomycetes</taxon>
        <taxon>Rhizophydiales</taxon>
        <taxon>Rhizophydiales incertae sedis</taxon>
        <taxon>Polyrhizophydium</taxon>
    </lineage>
</organism>
<keyword evidence="3" id="KW-0256">Endoplasmic reticulum</keyword>
<dbReference type="InterPro" id="IPR036607">
    <property type="entry name" value="PRKCSH"/>
</dbReference>
<dbReference type="Proteomes" id="UP001527925">
    <property type="component" value="Unassembled WGS sequence"/>
</dbReference>
<evidence type="ECO:0000256" key="5">
    <source>
        <dbReference type="SAM" id="SignalP"/>
    </source>
</evidence>
<evidence type="ECO:0000313" key="8">
    <source>
        <dbReference type="Proteomes" id="UP001527925"/>
    </source>
</evidence>
<evidence type="ECO:0000256" key="1">
    <source>
        <dbReference type="ARBA" id="ARBA00022387"/>
    </source>
</evidence>
<name>A0ABR4NF39_9FUNG</name>
<comment type="caution">
    <text evidence="7">The sequence shown here is derived from an EMBL/GenBank/DDBJ whole genome shotgun (WGS) entry which is preliminary data.</text>
</comment>
<dbReference type="InterPro" id="IPR044865">
    <property type="entry name" value="MRH_dom"/>
</dbReference>
<dbReference type="Gene3D" id="2.70.130.10">
    <property type="entry name" value="Mannose-6-phosphate receptor binding domain"/>
    <property type="match status" value="1"/>
</dbReference>
<dbReference type="PROSITE" id="PS51914">
    <property type="entry name" value="MRH"/>
    <property type="match status" value="1"/>
</dbReference>
<dbReference type="EMBL" id="JADGIZ020000007">
    <property type="protein sequence ID" value="KAL2918145.1"/>
    <property type="molecule type" value="Genomic_DNA"/>
</dbReference>
<feature type="signal peptide" evidence="5">
    <location>
        <begin position="1"/>
        <end position="15"/>
    </location>
</feature>
<keyword evidence="2 5" id="KW-0732">Signal</keyword>
<proteinExistence type="predicted"/>
<feature type="chain" id="PRO_5047326180" description="Glucosidase 2 subunit beta" evidence="5">
    <location>
        <begin position="16"/>
        <end position="515"/>
    </location>
</feature>
<dbReference type="InterPro" id="IPR039794">
    <property type="entry name" value="Gtb1-like"/>
</dbReference>
<feature type="domain" description="MRH" evidence="6">
    <location>
        <begin position="394"/>
        <end position="501"/>
    </location>
</feature>
<gene>
    <name evidence="7" type="ORF">HK105_202072</name>
</gene>
<dbReference type="SUPFAM" id="SSF50911">
    <property type="entry name" value="Mannose 6-phosphate receptor domain"/>
    <property type="match status" value="1"/>
</dbReference>
<protein>
    <recommendedName>
        <fullName evidence="1">Glucosidase 2 subunit beta</fullName>
    </recommendedName>
</protein>
<dbReference type="Pfam" id="PF12999">
    <property type="entry name" value="PRKCSH-like"/>
    <property type="match status" value="1"/>
</dbReference>
<dbReference type="PANTHER" id="PTHR12630:SF1">
    <property type="entry name" value="GLUCOSIDASE 2 SUBUNIT BETA"/>
    <property type="match status" value="1"/>
</dbReference>
<evidence type="ECO:0000256" key="2">
    <source>
        <dbReference type="ARBA" id="ARBA00022729"/>
    </source>
</evidence>
<keyword evidence="4" id="KW-1015">Disulfide bond</keyword>